<evidence type="ECO:0000313" key="1">
    <source>
        <dbReference type="EMBL" id="EWS76188.1"/>
    </source>
</evidence>
<reference evidence="2" key="1">
    <citation type="journal article" date="2006" name="PLoS Biol.">
        <title>Macronuclear genome sequence of the ciliate Tetrahymena thermophila, a model eukaryote.</title>
        <authorList>
            <person name="Eisen J.A."/>
            <person name="Coyne R.S."/>
            <person name="Wu M."/>
            <person name="Wu D."/>
            <person name="Thiagarajan M."/>
            <person name="Wortman J.R."/>
            <person name="Badger J.H."/>
            <person name="Ren Q."/>
            <person name="Amedeo P."/>
            <person name="Jones K.M."/>
            <person name="Tallon L.J."/>
            <person name="Delcher A.L."/>
            <person name="Salzberg S.L."/>
            <person name="Silva J.C."/>
            <person name="Haas B.J."/>
            <person name="Majoros W.H."/>
            <person name="Farzad M."/>
            <person name="Carlton J.M."/>
            <person name="Smith R.K. Jr."/>
            <person name="Garg J."/>
            <person name="Pearlman R.E."/>
            <person name="Karrer K.M."/>
            <person name="Sun L."/>
            <person name="Manning G."/>
            <person name="Elde N.C."/>
            <person name="Turkewitz A.P."/>
            <person name="Asai D.J."/>
            <person name="Wilkes D.E."/>
            <person name="Wang Y."/>
            <person name="Cai H."/>
            <person name="Collins K."/>
            <person name="Stewart B.A."/>
            <person name="Lee S.R."/>
            <person name="Wilamowska K."/>
            <person name="Weinberg Z."/>
            <person name="Ruzzo W.L."/>
            <person name="Wloga D."/>
            <person name="Gaertig J."/>
            <person name="Frankel J."/>
            <person name="Tsao C.-C."/>
            <person name="Gorovsky M.A."/>
            <person name="Keeling P.J."/>
            <person name="Waller R.F."/>
            <person name="Patron N.J."/>
            <person name="Cherry J.M."/>
            <person name="Stover N.A."/>
            <person name="Krieger C.J."/>
            <person name="del Toro C."/>
            <person name="Ryder H.F."/>
            <person name="Williamson S.C."/>
            <person name="Barbeau R.A."/>
            <person name="Hamilton E.P."/>
            <person name="Orias E."/>
        </authorList>
    </citation>
    <scope>NUCLEOTIDE SEQUENCE [LARGE SCALE GENOMIC DNA]</scope>
    <source>
        <strain evidence="2">SB210</strain>
    </source>
</reference>
<keyword evidence="2" id="KW-1185">Reference proteome</keyword>
<dbReference type="InParanoid" id="W7XGM1"/>
<dbReference type="KEGG" id="tet:TTHERM_000165083"/>
<dbReference type="RefSeq" id="XP_012651235.1">
    <property type="nucleotide sequence ID" value="XM_012795781.1"/>
</dbReference>
<dbReference type="Proteomes" id="UP000009168">
    <property type="component" value="Unassembled WGS sequence"/>
</dbReference>
<dbReference type="OrthoDB" id="439917at2759"/>
<dbReference type="eggNOG" id="KOG4308">
    <property type="taxonomic scope" value="Eukaryota"/>
</dbReference>
<protein>
    <submittedName>
        <fullName evidence="1">Glutathione S-transferase, amine-terminal domain protein</fullName>
    </submittedName>
</protein>
<dbReference type="AlphaFoldDB" id="W7XGM1"/>
<dbReference type="Gene3D" id="2.10.50.10">
    <property type="entry name" value="Tumor Necrosis Factor Receptor, subunit A, domain 2"/>
    <property type="match status" value="1"/>
</dbReference>
<dbReference type="GeneID" id="24437647"/>
<evidence type="ECO:0000313" key="2">
    <source>
        <dbReference type="Proteomes" id="UP000009168"/>
    </source>
</evidence>
<dbReference type="SMART" id="SM01411">
    <property type="entry name" value="Ephrin_rec_like"/>
    <property type="match status" value="2"/>
</dbReference>
<gene>
    <name evidence="1" type="ORF">TTHERM_000165083</name>
</gene>
<sequence length="286" mass="30674">MKNPSTESPTQNSAQCIPCPNGTLSTGAQTVDQSVCNSCAINYYMAQSSIAASQNNNNQGVAAQCLVCPLGSGNLEVSNVQGDISQCSICLENYFMVSPAIQSSKGIQSSAAQCLPCPSNSYNPKNSQQGYCTCYDQNATPLSSQVQSCNCKNGYSGYVATSQNAPSGCFPCPQGFYSNSSTSYKCILCPSGSYINNDQSNCICNDNSLAVYFDPRSQSCKCQKDYFGNPSQATLNTIGSCTPCPKKLKMSQFQNEIMKSQCIFYTFQNLVSFSLILATIQLCILL</sequence>
<organism evidence="1 2">
    <name type="scientific">Tetrahymena thermophila (strain SB210)</name>
    <dbReference type="NCBI Taxonomy" id="312017"/>
    <lineage>
        <taxon>Eukaryota</taxon>
        <taxon>Sar</taxon>
        <taxon>Alveolata</taxon>
        <taxon>Ciliophora</taxon>
        <taxon>Intramacronucleata</taxon>
        <taxon>Oligohymenophorea</taxon>
        <taxon>Hymenostomatida</taxon>
        <taxon>Tetrahymenina</taxon>
        <taxon>Tetrahymenidae</taxon>
        <taxon>Tetrahymena</taxon>
    </lineage>
</organism>
<name>W7XGM1_TETTS</name>
<accession>W7XGM1</accession>
<proteinExistence type="predicted"/>
<dbReference type="EMBL" id="GG662840">
    <property type="protein sequence ID" value="EWS76188.1"/>
    <property type="molecule type" value="Genomic_DNA"/>
</dbReference>